<organism evidence="2 3">
    <name type="scientific">Anoxybacillus flavithermus NBRC 109594</name>
    <dbReference type="NCBI Taxonomy" id="1315967"/>
    <lineage>
        <taxon>Bacteria</taxon>
        <taxon>Bacillati</taxon>
        <taxon>Bacillota</taxon>
        <taxon>Bacilli</taxon>
        <taxon>Bacillales</taxon>
        <taxon>Anoxybacillaceae</taxon>
        <taxon>Anoxybacillus</taxon>
    </lineage>
</organism>
<keyword evidence="1" id="KW-1133">Transmembrane helix</keyword>
<dbReference type="AlphaFoldDB" id="R4FZG3"/>
<dbReference type="EMBL" id="BARH01000004">
    <property type="protein sequence ID" value="GAC90108.1"/>
    <property type="molecule type" value="Genomic_DNA"/>
</dbReference>
<protein>
    <submittedName>
        <fullName evidence="2">Uncharacterized protein</fullName>
    </submittedName>
</protein>
<sequence length="124" mass="14360">MTLKNSTTYIIQQKSLERYTFFQFYPTYYTVVRYKWFHFLLLTFQIFSTIKIDMANKGGKRMAQFFIDFTIVAILVIGITALMGVILNGIGENIFGGRKKRLHTSMSEHIQTGWKTVGGKKASR</sequence>
<name>R4FZG3_9BACL</name>
<reference evidence="3" key="1">
    <citation type="journal article" date="2013" name="Genome">
        <title>Draft Genome Sequence of a Thermophilic Member of the Bacillaceae, Anoxybacillus flavithermus Strain Kn10, Isolated from the Kan-nawa Hot Spring in Japan.</title>
        <authorList>
            <person name="Matsutani M."/>
            <person name="Shirakihara Y."/>
            <person name="Imada K."/>
            <person name="Yakushi T."/>
            <person name="Matsushita K."/>
        </authorList>
    </citation>
    <scope>NUCLEOTIDE SEQUENCE [LARGE SCALE GENOMIC DNA]</scope>
    <source>
        <strain evidence="3">NBRC 109594</strain>
    </source>
</reference>
<evidence type="ECO:0000256" key="1">
    <source>
        <dbReference type="SAM" id="Phobius"/>
    </source>
</evidence>
<gene>
    <name evidence="2" type="ORF">KN10_0544</name>
</gene>
<feature type="transmembrane region" description="Helical" evidence="1">
    <location>
        <begin position="36"/>
        <end position="54"/>
    </location>
</feature>
<accession>R4FZG3</accession>
<evidence type="ECO:0000313" key="2">
    <source>
        <dbReference type="EMBL" id="GAC90108.1"/>
    </source>
</evidence>
<keyword evidence="1" id="KW-0812">Transmembrane</keyword>
<keyword evidence="1" id="KW-0472">Membrane</keyword>
<dbReference type="Proteomes" id="UP000013057">
    <property type="component" value="Unassembled WGS sequence"/>
</dbReference>
<evidence type="ECO:0000313" key="3">
    <source>
        <dbReference type="Proteomes" id="UP000013057"/>
    </source>
</evidence>
<comment type="caution">
    <text evidence="2">The sequence shown here is derived from an EMBL/GenBank/DDBJ whole genome shotgun (WGS) entry which is preliminary data.</text>
</comment>
<proteinExistence type="predicted"/>
<feature type="transmembrane region" description="Helical" evidence="1">
    <location>
        <begin position="66"/>
        <end position="90"/>
    </location>
</feature>